<dbReference type="InterPro" id="IPR050364">
    <property type="entry name" value="Cytochrome_P450_fung"/>
</dbReference>
<keyword evidence="10" id="KW-1185">Reference proteome</keyword>
<dbReference type="GO" id="GO:0016705">
    <property type="term" value="F:oxidoreductase activity, acting on paired donors, with incorporation or reduction of molecular oxygen"/>
    <property type="evidence" value="ECO:0007669"/>
    <property type="project" value="InterPro"/>
</dbReference>
<sequence>MDPVRVSKFITPTTWPLIVAGIAIVALVIRFRNLGQRPKNYPPGPPTIPILGNLHLLLSTNDVHLKFQKWAEEYGPIYSLILGTKTMIVLNHRQAVKDLLDHKSTQYSSRPDMYIGQDLISGGYRLVFMKYNDEWRLARKMIHNLLNVKKAVDYVPYQELELKQMLSDMIDEPTGFHDHVRRYSTSLVTSFVFGWRSPSFHDPAVKQIYDGFEEFAVASQVSSSLLDYFPILRRLPDFVNPMSKRAKALHQEELTLYKSYLTRVRKRIADGTSPPCFCDDMFKSQEKNGFTDDWASYVSGTLLEAGSDTTASIFLGFIVAMVNFPEAQKKAQEELDRIVGPNRLPRMDDDLPYIRMVVKESLRYLPSSIMGIVPHATSTDDYYKGYFIPKNAGVVCNVWTLNNDPERYPEPRVFRPERFENDFSRAGESAAQNNVDERDHFTFGAGRRVCPGLNVAERSLYLGIAQMLWALNFKHAKDERGNDIPVDINAVTQGIVCRPAPFKCLIEPRDPQRAAMAQKAWSNAKEMLMTLPDGIISTQYANM</sequence>
<dbReference type="STRING" id="857342.A0A2T3AU83"/>
<comment type="cofactor">
    <cofactor evidence="6">
        <name>heme</name>
        <dbReference type="ChEBI" id="CHEBI:30413"/>
    </cofactor>
</comment>
<dbReference type="GO" id="GO:0004497">
    <property type="term" value="F:monooxygenase activity"/>
    <property type="evidence" value="ECO:0007669"/>
    <property type="project" value="UniProtKB-KW"/>
</dbReference>
<evidence type="ECO:0000256" key="2">
    <source>
        <dbReference type="ARBA" id="ARBA00022723"/>
    </source>
</evidence>
<name>A0A2T3AU83_AMORE</name>
<dbReference type="PANTHER" id="PTHR46300:SF2">
    <property type="entry name" value="CYTOCHROME P450 MONOOXYGENASE ALNH-RELATED"/>
    <property type="match status" value="1"/>
</dbReference>
<dbReference type="CDD" id="cd11065">
    <property type="entry name" value="CYP64-like"/>
    <property type="match status" value="1"/>
</dbReference>
<dbReference type="PROSITE" id="PS00086">
    <property type="entry name" value="CYTOCHROME_P450"/>
    <property type="match status" value="1"/>
</dbReference>
<dbReference type="Pfam" id="PF00067">
    <property type="entry name" value="p450"/>
    <property type="match status" value="1"/>
</dbReference>
<organism evidence="9 10">
    <name type="scientific">Amorphotheca resinae ATCC 22711</name>
    <dbReference type="NCBI Taxonomy" id="857342"/>
    <lineage>
        <taxon>Eukaryota</taxon>
        <taxon>Fungi</taxon>
        <taxon>Dikarya</taxon>
        <taxon>Ascomycota</taxon>
        <taxon>Pezizomycotina</taxon>
        <taxon>Leotiomycetes</taxon>
        <taxon>Helotiales</taxon>
        <taxon>Amorphothecaceae</taxon>
        <taxon>Amorphotheca</taxon>
    </lineage>
</organism>
<dbReference type="InterPro" id="IPR001128">
    <property type="entry name" value="Cyt_P450"/>
</dbReference>
<keyword evidence="8" id="KW-0812">Transmembrane</keyword>
<dbReference type="InterPro" id="IPR036396">
    <property type="entry name" value="Cyt_P450_sf"/>
</dbReference>
<dbReference type="PRINTS" id="PR00385">
    <property type="entry name" value="P450"/>
</dbReference>
<reference evidence="9 10" key="1">
    <citation type="journal article" date="2018" name="New Phytol.">
        <title>Comparative genomics and transcriptomics depict ericoid mycorrhizal fungi as versatile saprotrophs and plant mutualists.</title>
        <authorList>
            <person name="Martino E."/>
            <person name="Morin E."/>
            <person name="Grelet G.A."/>
            <person name="Kuo A."/>
            <person name="Kohler A."/>
            <person name="Daghino S."/>
            <person name="Barry K.W."/>
            <person name="Cichocki N."/>
            <person name="Clum A."/>
            <person name="Dockter R.B."/>
            <person name="Hainaut M."/>
            <person name="Kuo R.C."/>
            <person name="LaButti K."/>
            <person name="Lindahl B.D."/>
            <person name="Lindquist E.A."/>
            <person name="Lipzen A."/>
            <person name="Khouja H.R."/>
            <person name="Magnuson J."/>
            <person name="Murat C."/>
            <person name="Ohm R.A."/>
            <person name="Singer S.W."/>
            <person name="Spatafora J.W."/>
            <person name="Wang M."/>
            <person name="Veneault-Fourrey C."/>
            <person name="Henrissat B."/>
            <person name="Grigoriev I.V."/>
            <person name="Martin F.M."/>
            <person name="Perotto S."/>
        </authorList>
    </citation>
    <scope>NUCLEOTIDE SEQUENCE [LARGE SCALE GENOMIC DNA]</scope>
    <source>
        <strain evidence="9 10">ATCC 22711</strain>
    </source>
</reference>
<keyword evidence="3 7" id="KW-0560">Oxidoreductase</keyword>
<evidence type="ECO:0000256" key="7">
    <source>
        <dbReference type="RuleBase" id="RU000461"/>
    </source>
</evidence>
<proteinExistence type="inferred from homology"/>
<dbReference type="GeneID" id="36577436"/>
<feature type="transmembrane region" description="Helical" evidence="8">
    <location>
        <begin position="12"/>
        <end position="31"/>
    </location>
</feature>
<keyword evidence="5 7" id="KW-0503">Monooxygenase</keyword>
<evidence type="ECO:0000256" key="4">
    <source>
        <dbReference type="ARBA" id="ARBA00023004"/>
    </source>
</evidence>
<evidence type="ECO:0000313" key="9">
    <source>
        <dbReference type="EMBL" id="PSS12218.1"/>
    </source>
</evidence>
<dbReference type="OrthoDB" id="1055148at2759"/>
<protein>
    <recommendedName>
        <fullName evidence="11">Cytochrome P450</fullName>
    </recommendedName>
</protein>
<evidence type="ECO:0000313" key="10">
    <source>
        <dbReference type="Proteomes" id="UP000241818"/>
    </source>
</evidence>
<evidence type="ECO:0000256" key="8">
    <source>
        <dbReference type="SAM" id="Phobius"/>
    </source>
</evidence>
<dbReference type="PRINTS" id="PR00463">
    <property type="entry name" value="EP450I"/>
</dbReference>
<comment type="similarity">
    <text evidence="1 7">Belongs to the cytochrome P450 family.</text>
</comment>
<keyword evidence="2 6" id="KW-0479">Metal-binding</keyword>
<feature type="binding site" description="axial binding residue" evidence="6">
    <location>
        <position position="450"/>
    </location>
    <ligand>
        <name>heme</name>
        <dbReference type="ChEBI" id="CHEBI:30413"/>
    </ligand>
    <ligandPart>
        <name>Fe</name>
        <dbReference type="ChEBI" id="CHEBI:18248"/>
    </ligandPart>
</feature>
<dbReference type="PANTHER" id="PTHR46300">
    <property type="entry name" value="P450, PUTATIVE (EUROFUNG)-RELATED-RELATED"/>
    <property type="match status" value="1"/>
</dbReference>
<keyword evidence="6 7" id="KW-0349">Heme</keyword>
<evidence type="ECO:0008006" key="11">
    <source>
        <dbReference type="Google" id="ProtNLM"/>
    </source>
</evidence>
<dbReference type="GO" id="GO:0005506">
    <property type="term" value="F:iron ion binding"/>
    <property type="evidence" value="ECO:0007669"/>
    <property type="project" value="InterPro"/>
</dbReference>
<dbReference type="InParanoid" id="A0A2T3AU83"/>
<keyword evidence="8" id="KW-0472">Membrane</keyword>
<dbReference type="SUPFAM" id="SSF48264">
    <property type="entry name" value="Cytochrome P450"/>
    <property type="match status" value="1"/>
</dbReference>
<dbReference type="InterPro" id="IPR017972">
    <property type="entry name" value="Cyt_P450_CS"/>
</dbReference>
<dbReference type="EMBL" id="KZ679015">
    <property type="protein sequence ID" value="PSS12218.1"/>
    <property type="molecule type" value="Genomic_DNA"/>
</dbReference>
<keyword evidence="4 6" id="KW-0408">Iron</keyword>
<evidence type="ECO:0000256" key="5">
    <source>
        <dbReference type="ARBA" id="ARBA00023033"/>
    </source>
</evidence>
<dbReference type="RefSeq" id="XP_024718216.1">
    <property type="nucleotide sequence ID" value="XM_024869355.1"/>
</dbReference>
<evidence type="ECO:0000256" key="3">
    <source>
        <dbReference type="ARBA" id="ARBA00023002"/>
    </source>
</evidence>
<dbReference type="AlphaFoldDB" id="A0A2T3AU83"/>
<accession>A0A2T3AU83</accession>
<evidence type="ECO:0000256" key="1">
    <source>
        <dbReference type="ARBA" id="ARBA00010617"/>
    </source>
</evidence>
<dbReference type="GO" id="GO:0020037">
    <property type="term" value="F:heme binding"/>
    <property type="evidence" value="ECO:0007669"/>
    <property type="project" value="InterPro"/>
</dbReference>
<dbReference type="Gene3D" id="1.10.630.10">
    <property type="entry name" value="Cytochrome P450"/>
    <property type="match status" value="1"/>
</dbReference>
<gene>
    <name evidence="9" type="ORF">M430DRAFT_68495</name>
</gene>
<evidence type="ECO:0000256" key="6">
    <source>
        <dbReference type="PIRSR" id="PIRSR602401-1"/>
    </source>
</evidence>
<dbReference type="Proteomes" id="UP000241818">
    <property type="component" value="Unassembled WGS sequence"/>
</dbReference>
<keyword evidence="8" id="KW-1133">Transmembrane helix</keyword>
<dbReference type="InterPro" id="IPR002401">
    <property type="entry name" value="Cyt_P450_E_grp-I"/>
</dbReference>